<feature type="domain" description="Peptidase M50" evidence="14">
    <location>
        <begin position="128"/>
        <end position="187"/>
    </location>
</feature>
<protein>
    <submittedName>
        <fullName evidence="15">Zinc metalloprotease Rip2</fullName>
    </submittedName>
</protein>
<feature type="transmembrane region" description="Helical" evidence="13">
    <location>
        <begin position="54"/>
        <end position="72"/>
    </location>
</feature>
<dbReference type="PANTHER" id="PTHR35864:SF1">
    <property type="entry name" value="ZINC METALLOPROTEASE YWHC-RELATED"/>
    <property type="match status" value="1"/>
</dbReference>
<dbReference type="Proteomes" id="UP001191019">
    <property type="component" value="Unassembled WGS sequence"/>
</dbReference>
<evidence type="ECO:0000313" key="16">
    <source>
        <dbReference type="Proteomes" id="UP001191019"/>
    </source>
</evidence>
<evidence type="ECO:0000256" key="1">
    <source>
        <dbReference type="ARBA" id="ARBA00001947"/>
    </source>
</evidence>
<evidence type="ECO:0000256" key="11">
    <source>
        <dbReference type="ARBA" id="ARBA00023049"/>
    </source>
</evidence>
<evidence type="ECO:0000256" key="7">
    <source>
        <dbReference type="ARBA" id="ARBA00022723"/>
    </source>
</evidence>
<evidence type="ECO:0000256" key="10">
    <source>
        <dbReference type="ARBA" id="ARBA00022989"/>
    </source>
</evidence>
<dbReference type="InterPro" id="IPR008915">
    <property type="entry name" value="Peptidase_M50"/>
</dbReference>
<keyword evidence="8" id="KW-0378">Hydrolase</keyword>
<gene>
    <name evidence="15" type="primary">rip2</name>
    <name evidence="15" type="ORF">G3RUM_00466</name>
</gene>
<evidence type="ECO:0000256" key="2">
    <source>
        <dbReference type="ARBA" id="ARBA00004651"/>
    </source>
</evidence>
<reference evidence="15 16" key="2">
    <citation type="journal article" date="2020" name="Cell Rep.">
        <title>Acquisition and Adaptation of Ultra-small Parasitic Reduced Genome Bacteria to Mammalian Hosts.</title>
        <authorList>
            <person name="McLean J.S."/>
            <person name="Bor B."/>
            <person name="Kerns K.A."/>
            <person name="Liu Q."/>
            <person name="To T.T."/>
            <person name="Solden L."/>
            <person name="Hendrickson E.L."/>
            <person name="Wrighton K."/>
            <person name="Shi W."/>
            <person name="He X."/>
        </authorList>
    </citation>
    <scope>NUCLEOTIDE SEQUENCE [LARGE SCALE GENOMIC DNA]</scope>
    <source>
        <strain evidence="15 16">TM7_G3_2_Rum_HOT_351B</strain>
    </source>
</reference>
<evidence type="ECO:0000313" key="15">
    <source>
        <dbReference type="EMBL" id="RYC74712.1"/>
    </source>
</evidence>
<feature type="transmembrane region" description="Helical" evidence="13">
    <location>
        <begin position="126"/>
        <end position="148"/>
    </location>
</feature>
<name>A0ABY0FNU7_9BACT</name>
<evidence type="ECO:0000256" key="9">
    <source>
        <dbReference type="ARBA" id="ARBA00022833"/>
    </source>
</evidence>
<keyword evidence="4" id="KW-1003">Cell membrane</keyword>
<keyword evidence="7" id="KW-0479">Metal-binding</keyword>
<feature type="transmembrane region" description="Helical" evidence="13">
    <location>
        <begin position="177"/>
        <end position="198"/>
    </location>
</feature>
<keyword evidence="5" id="KW-0645">Protease</keyword>
<feature type="transmembrane region" description="Helical" evidence="13">
    <location>
        <begin position="7"/>
        <end position="34"/>
    </location>
</feature>
<dbReference type="CDD" id="cd06158">
    <property type="entry name" value="S2P-M50_like_1"/>
    <property type="match status" value="1"/>
</dbReference>
<comment type="similarity">
    <text evidence="3">Belongs to the peptidase M50B family.</text>
</comment>
<dbReference type="PANTHER" id="PTHR35864">
    <property type="entry name" value="ZINC METALLOPROTEASE MJ0611-RELATED"/>
    <property type="match status" value="1"/>
</dbReference>
<sequence length="214" mass="23878">MNLNFGYIVIILAIVLFSVVLHELSHGIVAYWLGDHTAKDAGRLTFNPIKHIDPYMSILVPVVLYILGAPVFGGAKPVPVNYRNLKGKEWGMALVAFAGPFTNFLLALTFFLIGHFTGLLAGSGGAIWRFVFTELIYVNLGFMIFNLIPIPPLDGSRILYAIAPDAFRNVLASMERYGIIIVYFLIFFFGEIFSHLMVNGMNGVLDFFYFLVGR</sequence>
<comment type="subcellular location">
    <subcellularLocation>
        <location evidence="2">Cell membrane</location>
        <topology evidence="2">Multi-pass membrane protein</topology>
    </subcellularLocation>
</comment>
<evidence type="ECO:0000256" key="5">
    <source>
        <dbReference type="ARBA" id="ARBA00022670"/>
    </source>
</evidence>
<feature type="domain" description="Peptidase M50" evidence="14">
    <location>
        <begin position="12"/>
        <end position="116"/>
    </location>
</feature>
<evidence type="ECO:0000256" key="8">
    <source>
        <dbReference type="ARBA" id="ARBA00022801"/>
    </source>
</evidence>
<keyword evidence="6 13" id="KW-0812">Transmembrane</keyword>
<accession>A0ABY0FNU7</accession>
<reference evidence="15 16" key="1">
    <citation type="journal article" date="2018" name="bioRxiv">
        <title>Evidence of independent acquisition and adaption of ultra-small bacteria to human hosts across the highly diverse yet reduced genomes of the phylum Saccharibacteria.</title>
        <authorList>
            <person name="McLean J.S."/>
            <person name="Bor B."/>
            <person name="To T.T."/>
            <person name="Liu Q."/>
            <person name="Kearns K.A."/>
            <person name="Solden L.M."/>
            <person name="Wrighton K.C."/>
            <person name="He X."/>
            <person name="Shi W."/>
        </authorList>
    </citation>
    <scope>NUCLEOTIDE SEQUENCE [LARGE SCALE GENOMIC DNA]</scope>
    <source>
        <strain evidence="15 16">TM7_G3_2_Rum_HOT_351B</strain>
    </source>
</reference>
<comment type="caution">
    <text evidence="15">The sequence shown here is derived from an EMBL/GenBank/DDBJ whole genome shotgun (WGS) entry which is preliminary data.</text>
</comment>
<dbReference type="EMBL" id="PRLM01000004">
    <property type="protein sequence ID" value="RYC74712.1"/>
    <property type="molecule type" value="Genomic_DNA"/>
</dbReference>
<organism evidence="15 16">
    <name type="scientific">Candidatus Nanosyncoccus alces</name>
    <dbReference type="NCBI Taxonomy" id="2171997"/>
    <lineage>
        <taxon>Bacteria</taxon>
        <taxon>Candidatus Saccharimonadota</taxon>
        <taxon>Candidatus Nanosyncoccalia</taxon>
        <taxon>Candidatus Nanosyncoccales</taxon>
        <taxon>Candidatus Nanosyncoccaceae</taxon>
        <taxon>Candidatus Nanosyncoccus</taxon>
    </lineage>
</organism>
<evidence type="ECO:0000259" key="14">
    <source>
        <dbReference type="Pfam" id="PF02163"/>
    </source>
</evidence>
<evidence type="ECO:0000256" key="6">
    <source>
        <dbReference type="ARBA" id="ARBA00022692"/>
    </source>
</evidence>
<keyword evidence="10 13" id="KW-1133">Transmembrane helix</keyword>
<keyword evidence="11 15" id="KW-0482">Metalloprotease</keyword>
<dbReference type="InterPro" id="IPR052348">
    <property type="entry name" value="Metallopeptidase_M50B"/>
</dbReference>
<comment type="cofactor">
    <cofactor evidence="1">
        <name>Zn(2+)</name>
        <dbReference type="ChEBI" id="CHEBI:29105"/>
    </cofactor>
</comment>
<dbReference type="Pfam" id="PF02163">
    <property type="entry name" value="Peptidase_M50"/>
    <property type="match status" value="2"/>
</dbReference>
<keyword evidence="9" id="KW-0862">Zinc</keyword>
<evidence type="ECO:0000256" key="3">
    <source>
        <dbReference type="ARBA" id="ARBA00007931"/>
    </source>
</evidence>
<keyword evidence="16" id="KW-1185">Reference proteome</keyword>
<evidence type="ECO:0000256" key="12">
    <source>
        <dbReference type="ARBA" id="ARBA00023136"/>
    </source>
</evidence>
<dbReference type="GO" id="GO:0008237">
    <property type="term" value="F:metallopeptidase activity"/>
    <property type="evidence" value="ECO:0007669"/>
    <property type="project" value="UniProtKB-KW"/>
</dbReference>
<evidence type="ECO:0000256" key="13">
    <source>
        <dbReference type="SAM" id="Phobius"/>
    </source>
</evidence>
<dbReference type="InterPro" id="IPR044537">
    <property type="entry name" value="Rip2-like"/>
</dbReference>
<proteinExistence type="inferred from homology"/>
<dbReference type="RefSeq" id="WP_129734999.1">
    <property type="nucleotide sequence ID" value="NZ_PRLM01000004.1"/>
</dbReference>
<evidence type="ECO:0000256" key="4">
    <source>
        <dbReference type="ARBA" id="ARBA00022475"/>
    </source>
</evidence>
<feature type="transmembrane region" description="Helical" evidence="13">
    <location>
        <begin position="93"/>
        <end position="114"/>
    </location>
</feature>
<keyword evidence="12 13" id="KW-0472">Membrane</keyword>